<dbReference type="InterPro" id="IPR000838">
    <property type="entry name" value="RNA_pol_sigma70_ECF_CS"/>
</dbReference>
<evidence type="ECO:0000256" key="1">
    <source>
        <dbReference type="ARBA" id="ARBA00010641"/>
    </source>
</evidence>
<evidence type="ECO:0000256" key="5">
    <source>
        <dbReference type="ARBA" id="ARBA00023163"/>
    </source>
</evidence>
<keyword evidence="4 6" id="KW-0238">DNA-binding</keyword>
<evidence type="ECO:0000313" key="10">
    <source>
        <dbReference type="Proteomes" id="UP001057520"/>
    </source>
</evidence>
<keyword evidence="10" id="KW-1185">Reference proteome</keyword>
<dbReference type="SUPFAM" id="SSF88659">
    <property type="entry name" value="Sigma3 and sigma4 domains of RNA polymerase sigma factors"/>
    <property type="match status" value="1"/>
</dbReference>
<sequence length="194" mass="21014">MRAMGMDRPPTGHDVELAASAAAGDRRAYGELVRRHGSAVRGLLRRLGADSATADDLAQDAFMTGFEQVAEFRGEGTFGAWIKKIAARLYLKKVKREARLIFSDTVEPVQDAMARDASGDAASRIDLDEALKALSRGERLCVSLCYGADWSHGEAAEALNIPIGTVKSHVKRGLDKLRAKLARPEEGARREAHG</sequence>
<evidence type="ECO:0000256" key="3">
    <source>
        <dbReference type="ARBA" id="ARBA00023082"/>
    </source>
</evidence>
<dbReference type="Proteomes" id="UP001057520">
    <property type="component" value="Chromosome"/>
</dbReference>
<gene>
    <name evidence="9" type="ORF">MZV50_14750</name>
</gene>
<dbReference type="InterPro" id="IPR013325">
    <property type="entry name" value="RNA_pol_sigma_r2"/>
</dbReference>
<comment type="similarity">
    <text evidence="1 6">Belongs to the sigma-70 factor family. ECF subfamily.</text>
</comment>
<dbReference type="NCBIfam" id="TIGR02937">
    <property type="entry name" value="sigma70-ECF"/>
    <property type="match status" value="1"/>
</dbReference>
<dbReference type="Gene3D" id="1.10.1740.10">
    <property type="match status" value="1"/>
</dbReference>
<dbReference type="InterPro" id="IPR007627">
    <property type="entry name" value="RNA_pol_sigma70_r2"/>
</dbReference>
<dbReference type="Gene3D" id="1.10.10.10">
    <property type="entry name" value="Winged helix-like DNA-binding domain superfamily/Winged helix DNA-binding domain"/>
    <property type="match status" value="1"/>
</dbReference>
<evidence type="ECO:0000259" key="8">
    <source>
        <dbReference type="Pfam" id="PF04545"/>
    </source>
</evidence>
<keyword evidence="3 6" id="KW-0731">Sigma factor</keyword>
<name>A0ABY4ZPJ0_9CAUL</name>
<dbReference type="PANTHER" id="PTHR43133:SF51">
    <property type="entry name" value="RNA POLYMERASE SIGMA FACTOR"/>
    <property type="match status" value="1"/>
</dbReference>
<evidence type="ECO:0000313" key="9">
    <source>
        <dbReference type="EMBL" id="USQ93876.1"/>
    </source>
</evidence>
<reference evidence="9 10" key="1">
    <citation type="submission" date="2022-04" db="EMBL/GenBank/DDBJ databases">
        <title>Genome sequence of soybean root-associated Caulobacter segnis RL271.</title>
        <authorList>
            <person name="Longley R."/>
            <person name="Bonito G."/>
            <person name="Trigodet F."/>
            <person name="Crosson S."/>
            <person name="Fiebig A."/>
        </authorList>
    </citation>
    <scope>NUCLEOTIDE SEQUENCE [LARGE SCALE GENOMIC DNA]</scope>
    <source>
        <strain evidence="9 10">RL271</strain>
    </source>
</reference>
<dbReference type="Pfam" id="PF04545">
    <property type="entry name" value="Sigma70_r4"/>
    <property type="match status" value="1"/>
</dbReference>
<dbReference type="EMBL" id="CP096040">
    <property type="protein sequence ID" value="USQ93876.1"/>
    <property type="molecule type" value="Genomic_DNA"/>
</dbReference>
<feature type="domain" description="RNA polymerase sigma-70 region 2" evidence="7">
    <location>
        <begin position="32"/>
        <end position="99"/>
    </location>
</feature>
<dbReference type="InterPro" id="IPR036388">
    <property type="entry name" value="WH-like_DNA-bd_sf"/>
</dbReference>
<dbReference type="InterPro" id="IPR013324">
    <property type="entry name" value="RNA_pol_sigma_r3/r4-like"/>
</dbReference>
<feature type="domain" description="RNA polymerase sigma-70 region 4" evidence="8">
    <location>
        <begin position="130"/>
        <end position="179"/>
    </location>
</feature>
<evidence type="ECO:0000256" key="4">
    <source>
        <dbReference type="ARBA" id="ARBA00023125"/>
    </source>
</evidence>
<protein>
    <recommendedName>
        <fullName evidence="6">RNA polymerase sigma factor</fullName>
    </recommendedName>
</protein>
<evidence type="ECO:0000259" key="7">
    <source>
        <dbReference type="Pfam" id="PF04542"/>
    </source>
</evidence>
<keyword evidence="2 6" id="KW-0805">Transcription regulation</keyword>
<dbReference type="PANTHER" id="PTHR43133">
    <property type="entry name" value="RNA POLYMERASE ECF-TYPE SIGMA FACTO"/>
    <property type="match status" value="1"/>
</dbReference>
<dbReference type="Pfam" id="PF04542">
    <property type="entry name" value="Sigma70_r2"/>
    <property type="match status" value="1"/>
</dbReference>
<dbReference type="InterPro" id="IPR039425">
    <property type="entry name" value="RNA_pol_sigma-70-like"/>
</dbReference>
<dbReference type="InterPro" id="IPR014284">
    <property type="entry name" value="RNA_pol_sigma-70_dom"/>
</dbReference>
<dbReference type="PROSITE" id="PS01063">
    <property type="entry name" value="SIGMA70_ECF"/>
    <property type="match status" value="1"/>
</dbReference>
<dbReference type="SUPFAM" id="SSF88946">
    <property type="entry name" value="Sigma2 domain of RNA polymerase sigma factors"/>
    <property type="match status" value="1"/>
</dbReference>
<dbReference type="CDD" id="cd06171">
    <property type="entry name" value="Sigma70_r4"/>
    <property type="match status" value="1"/>
</dbReference>
<accession>A0ABY4ZPJ0</accession>
<keyword evidence="5 6" id="KW-0804">Transcription</keyword>
<evidence type="ECO:0000256" key="2">
    <source>
        <dbReference type="ARBA" id="ARBA00023015"/>
    </source>
</evidence>
<proteinExistence type="inferred from homology"/>
<dbReference type="InterPro" id="IPR007630">
    <property type="entry name" value="RNA_pol_sigma70_r4"/>
</dbReference>
<organism evidence="9 10">
    <name type="scientific">Caulobacter segnis</name>
    <dbReference type="NCBI Taxonomy" id="88688"/>
    <lineage>
        <taxon>Bacteria</taxon>
        <taxon>Pseudomonadati</taxon>
        <taxon>Pseudomonadota</taxon>
        <taxon>Alphaproteobacteria</taxon>
        <taxon>Caulobacterales</taxon>
        <taxon>Caulobacteraceae</taxon>
        <taxon>Caulobacter</taxon>
    </lineage>
</organism>
<evidence type="ECO:0000256" key="6">
    <source>
        <dbReference type="RuleBase" id="RU000716"/>
    </source>
</evidence>